<feature type="compositionally biased region" description="Basic and acidic residues" evidence="1">
    <location>
        <begin position="141"/>
        <end position="155"/>
    </location>
</feature>
<evidence type="ECO:0000313" key="3">
    <source>
        <dbReference type="Proteomes" id="UP001497516"/>
    </source>
</evidence>
<feature type="region of interest" description="Disordered" evidence="1">
    <location>
        <begin position="105"/>
        <end position="164"/>
    </location>
</feature>
<sequence length="164" mass="17971">MPVYNPPSLISLSRSTPRRCSARCSPSTGSGIATASPSPFSAFRGRKSEWVFGEEETVSGDEIGVGFWEEETVSGDEIGVAFVSLGGAAAAMRFSGRRECRNRRCPGRRHSRLRASGGGLAGAPTSWPSLFAQPARRRQRMGREKESADSRFSTERKRRFSFSF</sequence>
<dbReference type="Proteomes" id="UP001497516">
    <property type="component" value="Chromosome 6"/>
</dbReference>
<evidence type="ECO:0000256" key="1">
    <source>
        <dbReference type="SAM" id="MobiDB-lite"/>
    </source>
</evidence>
<evidence type="ECO:0000313" key="2">
    <source>
        <dbReference type="EMBL" id="CAL1397404.1"/>
    </source>
</evidence>
<accession>A0AAV2FHA0</accession>
<name>A0AAV2FHA0_9ROSI</name>
<dbReference type="EMBL" id="OZ034819">
    <property type="protein sequence ID" value="CAL1397404.1"/>
    <property type="molecule type" value="Genomic_DNA"/>
</dbReference>
<reference evidence="2 3" key="1">
    <citation type="submission" date="2024-04" db="EMBL/GenBank/DDBJ databases">
        <authorList>
            <person name="Fracassetti M."/>
        </authorList>
    </citation>
    <scope>NUCLEOTIDE SEQUENCE [LARGE SCALE GENOMIC DNA]</scope>
</reference>
<gene>
    <name evidence="2" type="ORF">LTRI10_LOCUS37705</name>
</gene>
<keyword evidence="3" id="KW-1185">Reference proteome</keyword>
<dbReference type="AlphaFoldDB" id="A0AAV2FHA0"/>
<organism evidence="2 3">
    <name type="scientific">Linum trigynum</name>
    <dbReference type="NCBI Taxonomy" id="586398"/>
    <lineage>
        <taxon>Eukaryota</taxon>
        <taxon>Viridiplantae</taxon>
        <taxon>Streptophyta</taxon>
        <taxon>Embryophyta</taxon>
        <taxon>Tracheophyta</taxon>
        <taxon>Spermatophyta</taxon>
        <taxon>Magnoliopsida</taxon>
        <taxon>eudicotyledons</taxon>
        <taxon>Gunneridae</taxon>
        <taxon>Pentapetalae</taxon>
        <taxon>rosids</taxon>
        <taxon>fabids</taxon>
        <taxon>Malpighiales</taxon>
        <taxon>Linaceae</taxon>
        <taxon>Linum</taxon>
    </lineage>
</organism>
<proteinExistence type="predicted"/>
<protein>
    <submittedName>
        <fullName evidence="2">Uncharacterized protein</fullName>
    </submittedName>
</protein>